<evidence type="ECO:0000256" key="4">
    <source>
        <dbReference type="ARBA" id="ARBA00022847"/>
    </source>
</evidence>
<keyword evidence="4" id="KW-0769">Symport</keyword>
<feature type="transmembrane region" description="Helical" evidence="8">
    <location>
        <begin position="184"/>
        <end position="206"/>
    </location>
</feature>
<feature type="binding site" evidence="7">
    <location>
        <position position="70"/>
    </location>
    <ligand>
        <name>Na(+)</name>
        <dbReference type="ChEBI" id="CHEBI:29101"/>
        <label>1</label>
    </ligand>
</feature>
<dbReference type="GO" id="GO:0005332">
    <property type="term" value="F:gamma-aminobutyric acid:sodium:chloride symporter activity"/>
    <property type="evidence" value="ECO:0007669"/>
    <property type="project" value="TreeGrafter"/>
</dbReference>
<evidence type="ECO:0000256" key="2">
    <source>
        <dbReference type="ARBA" id="ARBA00022448"/>
    </source>
</evidence>
<protein>
    <recommendedName>
        <fullName evidence="11">Sodium:neurotransmitter symporter family protein</fullName>
    </recommendedName>
</protein>
<name>A0A238BQ66_9BILA</name>
<evidence type="ECO:0000313" key="9">
    <source>
        <dbReference type="EMBL" id="OZC07517.1"/>
    </source>
</evidence>
<evidence type="ECO:0000256" key="6">
    <source>
        <dbReference type="ARBA" id="ARBA00023136"/>
    </source>
</evidence>
<feature type="binding site" evidence="7">
    <location>
        <position position="170"/>
    </location>
    <ligand>
        <name>Na(+)</name>
        <dbReference type="ChEBI" id="CHEBI:29101"/>
        <label>1</label>
    </ligand>
</feature>
<dbReference type="SUPFAM" id="SSF161070">
    <property type="entry name" value="SNF-like"/>
    <property type="match status" value="1"/>
</dbReference>
<dbReference type="PANTHER" id="PTHR11616">
    <property type="entry name" value="SODIUM/CHLORIDE DEPENDENT TRANSPORTER"/>
    <property type="match status" value="1"/>
</dbReference>
<feature type="transmembrane region" description="Helical" evidence="8">
    <location>
        <begin position="227"/>
        <end position="250"/>
    </location>
</feature>
<sequence length="351" mass="39625">MDTSNLMNSEISLFVYFCALSPYFMLAILLVRGLTLPGADVGIYFYLTPNATKLWDITIWKDAGTQVFYSYGVGFGTLIALGSHNKKSHNCFRDGFIMCFVNGSTSLIAGFVVFSILGYMSVLVDKNIAEIVKPGPGLAFLAYPEVASNLPFKQLWSMLFFLMITILGLDSQAGSYWLTLFDAYGASGIALLFVVFFEVTGLSWGFGAHKVRNALKEMIGLELWSCWIIVWKFITPFVTAVLFFFCIYKYQPLKYPTGENFPIWAEIFGFFLSSCSMIVIPGYAIYNLCFVNLDISTKERLRHCLHTPSDFETGLPPSLTFEQNDFDMEYIDCDFPSNFYIPSCIIVYCHV</sequence>
<dbReference type="PROSITE" id="PS50267">
    <property type="entry name" value="NA_NEUROTRAN_SYMP_3"/>
    <property type="match status" value="1"/>
</dbReference>
<organism evidence="9 10">
    <name type="scientific">Onchocerca flexuosa</name>
    <dbReference type="NCBI Taxonomy" id="387005"/>
    <lineage>
        <taxon>Eukaryota</taxon>
        <taxon>Metazoa</taxon>
        <taxon>Ecdysozoa</taxon>
        <taxon>Nematoda</taxon>
        <taxon>Chromadorea</taxon>
        <taxon>Rhabditida</taxon>
        <taxon>Spirurina</taxon>
        <taxon>Spiruromorpha</taxon>
        <taxon>Filarioidea</taxon>
        <taxon>Onchocercidae</taxon>
        <taxon>Onchocerca</taxon>
    </lineage>
</organism>
<keyword evidence="7" id="KW-0479">Metal-binding</keyword>
<dbReference type="Pfam" id="PF00209">
    <property type="entry name" value="SNF"/>
    <property type="match status" value="1"/>
</dbReference>
<feature type="binding site" evidence="7">
    <location>
        <position position="167"/>
    </location>
    <ligand>
        <name>Na(+)</name>
        <dbReference type="ChEBI" id="CHEBI:29101"/>
        <label>1</label>
    </ligand>
</feature>
<gene>
    <name evidence="9" type="ORF">X798_05447</name>
</gene>
<evidence type="ECO:0000256" key="7">
    <source>
        <dbReference type="PIRSR" id="PIRSR600175-1"/>
    </source>
</evidence>
<evidence type="ECO:0000256" key="3">
    <source>
        <dbReference type="ARBA" id="ARBA00022692"/>
    </source>
</evidence>
<dbReference type="EMBL" id="KZ270029">
    <property type="protein sequence ID" value="OZC07517.1"/>
    <property type="molecule type" value="Genomic_DNA"/>
</dbReference>
<dbReference type="InterPro" id="IPR037272">
    <property type="entry name" value="SNS_sf"/>
</dbReference>
<keyword evidence="7" id="KW-0915">Sodium</keyword>
<dbReference type="PRINTS" id="PR00176">
    <property type="entry name" value="NANEUSMPORT"/>
</dbReference>
<feature type="binding site" evidence="7">
    <location>
        <position position="102"/>
    </location>
    <ligand>
        <name>Na(+)</name>
        <dbReference type="ChEBI" id="CHEBI:29101"/>
        <label>1</label>
    </ligand>
</feature>
<dbReference type="InterPro" id="IPR000175">
    <property type="entry name" value="Na/ntran_symport"/>
</dbReference>
<dbReference type="GO" id="GO:0005886">
    <property type="term" value="C:plasma membrane"/>
    <property type="evidence" value="ECO:0007669"/>
    <property type="project" value="TreeGrafter"/>
</dbReference>
<reference evidence="9 10" key="1">
    <citation type="submission" date="2015-12" db="EMBL/GenBank/DDBJ databases">
        <title>Draft genome of the nematode, Onchocerca flexuosa.</title>
        <authorList>
            <person name="Mitreva M."/>
        </authorList>
    </citation>
    <scope>NUCLEOTIDE SEQUENCE [LARGE SCALE GENOMIC DNA]</scope>
    <source>
        <strain evidence="9">Red Deer</strain>
    </source>
</reference>
<keyword evidence="5 8" id="KW-1133">Transmembrane helix</keyword>
<evidence type="ECO:0000256" key="5">
    <source>
        <dbReference type="ARBA" id="ARBA00022989"/>
    </source>
</evidence>
<dbReference type="GO" id="GO:0046872">
    <property type="term" value="F:metal ion binding"/>
    <property type="evidence" value="ECO:0007669"/>
    <property type="project" value="UniProtKB-KW"/>
</dbReference>
<evidence type="ECO:0000256" key="1">
    <source>
        <dbReference type="ARBA" id="ARBA00004141"/>
    </source>
</evidence>
<feature type="transmembrane region" description="Helical" evidence="8">
    <location>
        <begin position="270"/>
        <end position="293"/>
    </location>
</feature>
<keyword evidence="2" id="KW-0813">Transport</keyword>
<feature type="transmembrane region" description="Helical" evidence="8">
    <location>
        <begin position="12"/>
        <end position="31"/>
    </location>
</feature>
<dbReference type="GO" id="GO:0043005">
    <property type="term" value="C:neuron projection"/>
    <property type="evidence" value="ECO:0007669"/>
    <property type="project" value="TreeGrafter"/>
</dbReference>
<keyword evidence="3 8" id="KW-0812">Transmembrane</keyword>
<feature type="transmembrane region" description="Helical" evidence="8">
    <location>
        <begin position="95"/>
        <end position="117"/>
    </location>
</feature>
<keyword evidence="6 8" id="KW-0472">Membrane</keyword>
<evidence type="ECO:0008006" key="11">
    <source>
        <dbReference type="Google" id="ProtNLM"/>
    </source>
</evidence>
<accession>A0A238BQ66</accession>
<feature type="binding site" evidence="7">
    <location>
        <position position="171"/>
    </location>
    <ligand>
        <name>Na(+)</name>
        <dbReference type="ChEBI" id="CHEBI:29101"/>
        <label>1</label>
    </ligand>
</feature>
<comment type="subcellular location">
    <subcellularLocation>
        <location evidence="1">Membrane</location>
        <topology evidence="1">Multi-pass membrane protein</topology>
    </subcellularLocation>
</comment>
<dbReference type="Proteomes" id="UP000242913">
    <property type="component" value="Unassembled WGS sequence"/>
</dbReference>
<evidence type="ECO:0000313" key="10">
    <source>
        <dbReference type="Proteomes" id="UP000242913"/>
    </source>
</evidence>
<dbReference type="PANTHER" id="PTHR11616:SF20">
    <property type="entry name" value="SODIUM- AND CHLORIDE-DEPENDENT BETAINE TRANSPORTER"/>
    <property type="match status" value="1"/>
</dbReference>
<dbReference type="AlphaFoldDB" id="A0A238BQ66"/>
<proteinExistence type="predicted"/>
<dbReference type="OrthoDB" id="6581954at2759"/>
<evidence type="ECO:0000256" key="8">
    <source>
        <dbReference type="SAM" id="Phobius"/>
    </source>
</evidence>
<keyword evidence="10" id="KW-1185">Reference proteome</keyword>